<dbReference type="PATRIC" id="fig|405446.3.peg.3522"/>
<keyword evidence="1" id="KW-0812">Transmembrane</keyword>
<evidence type="ECO:0000313" key="2">
    <source>
        <dbReference type="EMBL" id="KRG63366.1"/>
    </source>
</evidence>
<name>A0A0R0C1Z2_9GAMM</name>
<feature type="transmembrane region" description="Helical" evidence="1">
    <location>
        <begin position="85"/>
        <end position="106"/>
    </location>
</feature>
<organism evidence="2 3">
    <name type="scientific">Stenotrophomonas terrae</name>
    <dbReference type="NCBI Taxonomy" id="405446"/>
    <lineage>
        <taxon>Bacteria</taxon>
        <taxon>Pseudomonadati</taxon>
        <taxon>Pseudomonadota</taxon>
        <taxon>Gammaproteobacteria</taxon>
        <taxon>Lysobacterales</taxon>
        <taxon>Lysobacteraceae</taxon>
        <taxon>Stenotrophomonas</taxon>
    </lineage>
</organism>
<feature type="transmembrane region" description="Helical" evidence="1">
    <location>
        <begin position="138"/>
        <end position="161"/>
    </location>
</feature>
<feature type="transmembrane region" description="Helical" evidence="1">
    <location>
        <begin position="7"/>
        <end position="29"/>
    </location>
</feature>
<dbReference type="EMBL" id="LDJJ01000073">
    <property type="protein sequence ID" value="KRG63366.1"/>
    <property type="molecule type" value="Genomic_DNA"/>
</dbReference>
<keyword evidence="1" id="KW-1133">Transmembrane helix</keyword>
<protein>
    <submittedName>
        <fullName evidence="2">Uncharacterized protein</fullName>
    </submittedName>
</protein>
<gene>
    <name evidence="2" type="ORF">ABB27_17615</name>
</gene>
<evidence type="ECO:0000256" key="1">
    <source>
        <dbReference type="SAM" id="Phobius"/>
    </source>
</evidence>
<comment type="caution">
    <text evidence="2">The sequence shown here is derived from an EMBL/GenBank/DDBJ whole genome shotgun (WGS) entry which is preliminary data.</text>
</comment>
<proteinExistence type="predicted"/>
<sequence>MAVTAKLSLVMAVMAIAWNLLQLLLVGLMGRFDVVGVLQNEGLPVPPAFIWLDQHAVSLSLLCLLLSIIFLAVSWALLKHREWGRIGFIVFLVLVALANFAFLPLIHTMFDSMQAMVPAEFLNSPQGLEMRLQLRMGLWTSLITGTAAALALAGLHAWLVVKLCRPDVRALFR</sequence>
<evidence type="ECO:0000313" key="3">
    <source>
        <dbReference type="Proteomes" id="UP000051863"/>
    </source>
</evidence>
<dbReference type="Proteomes" id="UP000051863">
    <property type="component" value="Unassembled WGS sequence"/>
</dbReference>
<keyword evidence="3" id="KW-1185">Reference proteome</keyword>
<reference evidence="2 3" key="1">
    <citation type="submission" date="2015-05" db="EMBL/GenBank/DDBJ databases">
        <title>Genome sequencing and analysis of members of genus Stenotrophomonas.</title>
        <authorList>
            <person name="Patil P.P."/>
            <person name="Midha S."/>
            <person name="Patil P.B."/>
        </authorList>
    </citation>
    <scope>NUCLEOTIDE SEQUENCE [LARGE SCALE GENOMIC DNA]</scope>
    <source>
        <strain evidence="2 3">DSM 18941</strain>
    </source>
</reference>
<keyword evidence="1" id="KW-0472">Membrane</keyword>
<accession>A0A0R0C1Z2</accession>
<dbReference type="AlphaFoldDB" id="A0A0R0C1Z2"/>
<feature type="transmembrane region" description="Helical" evidence="1">
    <location>
        <begin position="56"/>
        <end position="78"/>
    </location>
</feature>